<accession>V2YAE2</accession>
<dbReference type="RefSeq" id="WP_023353224.1">
    <property type="nucleotide sequence ID" value="NZ_KI535366.1"/>
</dbReference>
<feature type="domain" description="DUF5704" evidence="1">
    <location>
        <begin position="412"/>
        <end position="582"/>
    </location>
</feature>
<evidence type="ECO:0000313" key="3">
    <source>
        <dbReference type="Proteomes" id="UP000018227"/>
    </source>
</evidence>
<evidence type="ECO:0000313" key="2">
    <source>
        <dbReference type="EMBL" id="ESL04606.1"/>
    </source>
</evidence>
<dbReference type="Proteomes" id="UP000018227">
    <property type="component" value="Unassembled WGS sequence"/>
</dbReference>
<sequence>MVGNRKKKSKVKYMIAFLVLLCTFFMYAVMVKSDMDFIIDKNSGDIAWFSSAIKAKTNIRWQPKGYYISLEPSSKDNLGYPLRRRTPMIKLYINDLTVTANEGKPRNGKYNVENKLSGQYIKNQIIANKAFYSKLVEKYKKGDKKLYIDTFFETYEVIEDVSTRKKVIDAFRRKNKKDFEKPDGKYIYVNGVKYEYDSRLDVVKRIRKNDLTDIDKIRGAEYWSEAAIKQWLNKDYYNHEIVYDIFSNVMVKYVDKNGVLLGDSSSIKINKIKAKEVDVGEKRLTNPHYYFKQKDKGPNLIENDIQKHFGDEATITLPKEITVTKNKKKIKYKLISSEFREEATPSVSQNKKTGEKASEQKVVLGNENSMVVGIYEGPPPKITEEEAEMSNELEDPEPSGIIGSGTLEDSPFEIEKGIPVSEYYYKNVITENYLLKYRFKNKKGEKFYNVKSYVNWRLSWTTGTGKKIKHHTAISRVDYTTTVKRKYSYWYIDNLEVYTLDGAVLYNNAIPDTGIKMLPNGYIPPKIEYLTNLSEDDHIKPPPESLKTINLGVRSANGLIIPPYNPKPEIETQIGYPVVKNDRLVIDGKIIMDDSFVRKSAPKPNKPASKGKMTENKVLYEFGKSMENQIQNDIYESSGKVFYVLADSINPEGDNSLEFDIDYVNPVAVHTPVVCDYNINDAKKWCQLINPDKALFQLVLEKDFDIDILTTGNHLDIKGYGDRDYAKYTLKKEVIFPFDVMLGERLYPANTPIVITGNTNFRLPMTVDEGKYTIMVRTFAINYLPGSNSKPEAYANLAMENYIAENKIKVEVSGRLMDFTLLNVKNTTMWEKEDGSFILNEGVRLKSLPLLEGDNKKFKNEGSFKKGYAVAFAMTTIGNYYNEPYGIRMDLDFSLLDETTGNKIPVDVYYEEVSQKENKKLGLIKIGSKKDKENLHYIKVSDGGIGLYRYDRELLPRQLLATGSNAYIQRWTGEYALPERIYVCKKGFNLEGYLKKHFSIYFDEGFWIKSGWLVVSADISTLKDGVKILSYTNPDNEKDGYFNNWKYETTDRRKYKTDGSELKFADGDLLVYDLSKKIWQERRAEVKKVY</sequence>
<dbReference type="HOGENOM" id="CLU_284645_0_0_9"/>
<keyword evidence="3" id="KW-1185">Reference proteome</keyword>
<dbReference type="STRING" id="592026.GCWU0000282_000320"/>
<gene>
    <name evidence="2" type="ORF">GCWU0000282_000320</name>
</gene>
<protein>
    <recommendedName>
        <fullName evidence="1">DUF5704 domain-containing protein</fullName>
    </recommendedName>
</protein>
<dbReference type="EMBL" id="ACIL03000003">
    <property type="protein sequence ID" value="ESL04606.1"/>
    <property type="molecule type" value="Genomic_DNA"/>
</dbReference>
<comment type="caution">
    <text evidence="2">The sequence shown here is derived from an EMBL/GenBank/DDBJ whole genome shotgun (WGS) entry which is preliminary data.</text>
</comment>
<organism evidence="2 3">
    <name type="scientific">Catonella morbi ATCC 51271</name>
    <dbReference type="NCBI Taxonomy" id="592026"/>
    <lineage>
        <taxon>Bacteria</taxon>
        <taxon>Bacillati</taxon>
        <taxon>Bacillota</taxon>
        <taxon>Clostridia</taxon>
        <taxon>Lachnospirales</taxon>
        <taxon>Lachnospiraceae</taxon>
        <taxon>Catonella</taxon>
    </lineage>
</organism>
<dbReference type="Pfam" id="PF18964">
    <property type="entry name" value="DUF5704"/>
    <property type="match status" value="1"/>
</dbReference>
<name>V2YAE2_9FIRM</name>
<dbReference type="AlphaFoldDB" id="V2YAE2"/>
<reference evidence="2 3" key="1">
    <citation type="submission" date="2013-06" db="EMBL/GenBank/DDBJ databases">
        <authorList>
            <person name="Weinstock G."/>
            <person name="Sodergren E."/>
            <person name="Clifton S."/>
            <person name="Fulton L."/>
            <person name="Fulton B."/>
            <person name="Courtney L."/>
            <person name="Fronick C."/>
            <person name="Harrison M."/>
            <person name="Strong C."/>
            <person name="Farmer C."/>
            <person name="Delahaunty K."/>
            <person name="Markovic C."/>
            <person name="Hall O."/>
            <person name="Minx P."/>
            <person name="Tomlinson C."/>
            <person name="Mitreva M."/>
            <person name="Nelson J."/>
            <person name="Hou S."/>
            <person name="Wollam A."/>
            <person name="Pepin K.H."/>
            <person name="Johnson M."/>
            <person name="Bhonagiri V."/>
            <person name="Nash W.E."/>
            <person name="Warren W."/>
            <person name="Chinwalla A."/>
            <person name="Mardis E.R."/>
            <person name="Wilson R.K."/>
        </authorList>
    </citation>
    <scope>NUCLEOTIDE SEQUENCE [LARGE SCALE GENOMIC DNA]</scope>
    <source>
        <strain evidence="2 3">ATCC 51271</strain>
    </source>
</reference>
<evidence type="ECO:0000259" key="1">
    <source>
        <dbReference type="Pfam" id="PF18964"/>
    </source>
</evidence>
<dbReference type="InterPro" id="IPR043759">
    <property type="entry name" value="DUF5704"/>
</dbReference>
<dbReference type="eggNOG" id="COG5492">
    <property type="taxonomic scope" value="Bacteria"/>
</dbReference>
<dbReference type="OrthoDB" id="2657408at2"/>
<proteinExistence type="predicted"/>